<organism evidence="3 4">
    <name type="scientific">Elliptochloris bilobata</name>
    <dbReference type="NCBI Taxonomy" id="381761"/>
    <lineage>
        <taxon>Eukaryota</taxon>
        <taxon>Viridiplantae</taxon>
        <taxon>Chlorophyta</taxon>
        <taxon>core chlorophytes</taxon>
        <taxon>Trebouxiophyceae</taxon>
        <taxon>Trebouxiophyceae incertae sedis</taxon>
        <taxon>Elliptochloris clade</taxon>
        <taxon>Elliptochloris</taxon>
    </lineage>
</organism>
<dbReference type="GO" id="GO:0102965">
    <property type="term" value="F:alcohol-forming long-chain fatty acyl-CoA reductase activity"/>
    <property type="evidence" value="ECO:0007669"/>
    <property type="project" value="UniProtKB-EC"/>
</dbReference>
<proteinExistence type="inferred from homology"/>
<gene>
    <name evidence="3" type="ORF">WJX81_001877</name>
</gene>
<comment type="catalytic activity">
    <reaction evidence="1">
        <text>a long-chain fatty acyl-CoA + 2 NADPH + 2 H(+) = a long-chain primary fatty alcohol + 2 NADP(+) + CoA</text>
        <dbReference type="Rhea" id="RHEA:52716"/>
        <dbReference type="ChEBI" id="CHEBI:15378"/>
        <dbReference type="ChEBI" id="CHEBI:57287"/>
        <dbReference type="ChEBI" id="CHEBI:57783"/>
        <dbReference type="ChEBI" id="CHEBI:58349"/>
        <dbReference type="ChEBI" id="CHEBI:77396"/>
        <dbReference type="ChEBI" id="CHEBI:83139"/>
        <dbReference type="EC" id="1.2.1.84"/>
    </reaction>
</comment>
<comment type="function">
    <text evidence="1">Catalyzes the reduction of fatty acyl-CoA to fatty alcohols.</text>
</comment>
<keyword evidence="1" id="KW-0560">Oxidoreductase</keyword>
<feature type="non-terminal residue" evidence="3">
    <location>
        <position position="185"/>
    </location>
</feature>
<comment type="similarity">
    <text evidence="1">Belongs to the fatty acyl-CoA reductase family.</text>
</comment>
<keyword evidence="1" id="KW-0443">Lipid metabolism</keyword>
<dbReference type="InterPro" id="IPR013120">
    <property type="entry name" value="FAR_NAD-bd"/>
</dbReference>
<dbReference type="GO" id="GO:0080019">
    <property type="term" value="F:alcohol-forming very long-chain fatty acyl-CoA reductase activity"/>
    <property type="evidence" value="ECO:0007669"/>
    <property type="project" value="InterPro"/>
</dbReference>
<sequence length="185" mass="20200">MGQRDCTGSGRPVLEVGLGYTDRTVLLTGATGYLGSLILEQLFRTCPGVKKVYVVVRPKRGMTPAARLAALLRGPVFHLLRARVTDVAARIGVIEADIEQPGFGLSEEQRAELASDVDYIIHCAASIRFDLPVKAVLRANFTPTRALLDFASTLPHLRAFTFMSTAYANAHLPQGSFIEEKIYPL</sequence>
<dbReference type="InterPro" id="IPR026055">
    <property type="entry name" value="FAR"/>
</dbReference>
<dbReference type="AlphaFoldDB" id="A0AAW1R1Y4"/>
<dbReference type="EMBL" id="JALJOU010000056">
    <property type="protein sequence ID" value="KAK9827638.1"/>
    <property type="molecule type" value="Genomic_DNA"/>
</dbReference>
<protein>
    <recommendedName>
        <fullName evidence="1">Fatty acyl-CoA reductase</fullName>
        <ecNumber evidence="1">1.2.1.84</ecNumber>
    </recommendedName>
</protein>
<dbReference type="Gene3D" id="3.40.50.720">
    <property type="entry name" value="NAD(P)-binding Rossmann-like Domain"/>
    <property type="match status" value="1"/>
</dbReference>
<accession>A0AAW1R1Y4</accession>
<dbReference type="GO" id="GO:0035336">
    <property type="term" value="P:long-chain fatty-acyl-CoA metabolic process"/>
    <property type="evidence" value="ECO:0007669"/>
    <property type="project" value="TreeGrafter"/>
</dbReference>
<reference evidence="3 4" key="1">
    <citation type="journal article" date="2024" name="Nat. Commun.">
        <title>Phylogenomics reveals the evolutionary origins of lichenization in chlorophyte algae.</title>
        <authorList>
            <person name="Puginier C."/>
            <person name="Libourel C."/>
            <person name="Otte J."/>
            <person name="Skaloud P."/>
            <person name="Haon M."/>
            <person name="Grisel S."/>
            <person name="Petersen M."/>
            <person name="Berrin J.G."/>
            <person name="Delaux P.M."/>
            <person name="Dal Grande F."/>
            <person name="Keller J."/>
        </authorList>
    </citation>
    <scope>NUCLEOTIDE SEQUENCE [LARGE SCALE GENOMIC DNA]</scope>
    <source>
        <strain evidence="3 4">SAG 245.80</strain>
    </source>
</reference>
<dbReference type="InterPro" id="IPR036291">
    <property type="entry name" value="NAD(P)-bd_dom_sf"/>
</dbReference>
<dbReference type="PANTHER" id="PTHR11011:SF45">
    <property type="entry name" value="FATTY ACYL-COA REDUCTASE CG8306-RELATED"/>
    <property type="match status" value="1"/>
</dbReference>
<dbReference type="Proteomes" id="UP001445335">
    <property type="component" value="Unassembled WGS sequence"/>
</dbReference>
<keyword evidence="1" id="KW-0444">Lipid biosynthesis</keyword>
<feature type="domain" description="Thioester reductase (TE)" evidence="2">
    <location>
        <begin position="27"/>
        <end position="174"/>
    </location>
</feature>
<dbReference type="Pfam" id="PF07993">
    <property type="entry name" value="NAD_binding_4"/>
    <property type="match status" value="1"/>
</dbReference>
<keyword evidence="1" id="KW-0521">NADP</keyword>
<dbReference type="PANTHER" id="PTHR11011">
    <property type="entry name" value="MALE STERILITY PROTEIN 2-RELATED"/>
    <property type="match status" value="1"/>
</dbReference>
<evidence type="ECO:0000313" key="4">
    <source>
        <dbReference type="Proteomes" id="UP001445335"/>
    </source>
</evidence>
<evidence type="ECO:0000256" key="1">
    <source>
        <dbReference type="RuleBase" id="RU363097"/>
    </source>
</evidence>
<evidence type="ECO:0000259" key="2">
    <source>
        <dbReference type="Pfam" id="PF07993"/>
    </source>
</evidence>
<dbReference type="GO" id="GO:0005777">
    <property type="term" value="C:peroxisome"/>
    <property type="evidence" value="ECO:0007669"/>
    <property type="project" value="TreeGrafter"/>
</dbReference>
<dbReference type="EC" id="1.2.1.84" evidence="1"/>
<dbReference type="SUPFAM" id="SSF51735">
    <property type="entry name" value="NAD(P)-binding Rossmann-fold domains"/>
    <property type="match status" value="1"/>
</dbReference>
<evidence type="ECO:0000313" key="3">
    <source>
        <dbReference type="EMBL" id="KAK9827638.1"/>
    </source>
</evidence>
<name>A0AAW1R1Y4_9CHLO</name>
<keyword evidence="4" id="KW-1185">Reference proteome</keyword>
<comment type="caution">
    <text evidence="3">The sequence shown here is derived from an EMBL/GenBank/DDBJ whole genome shotgun (WGS) entry which is preliminary data.</text>
</comment>